<dbReference type="Pfam" id="PF02195">
    <property type="entry name" value="ParB_N"/>
    <property type="match status" value="1"/>
</dbReference>
<comment type="caution">
    <text evidence="3">The sequence shown here is derived from an EMBL/GenBank/DDBJ whole genome shotgun (WGS) entry which is preliminary data.</text>
</comment>
<dbReference type="Proteomes" id="UP001597474">
    <property type="component" value="Unassembled WGS sequence"/>
</dbReference>
<dbReference type="SUPFAM" id="SSF110849">
    <property type="entry name" value="ParB/Sulfiredoxin"/>
    <property type="match status" value="1"/>
</dbReference>
<feature type="compositionally biased region" description="Basic and acidic residues" evidence="1">
    <location>
        <begin position="14"/>
        <end position="23"/>
    </location>
</feature>
<reference evidence="4" key="1">
    <citation type="journal article" date="2019" name="Int. J. Syst. Evol. Microbiol.">
        <title>The Global Catalogue of Microorganisms (GCM) 10K type strain sequencing project: providing services to taxonomists for standard genome sequencing and annotation.</title>
        <authorList>
            <consortium name="The Broad Institute Genomics Platform"/>
            <consortium name="The Broad Institute Genome Sequencing Center for Infectious Disease"/>
            <person name="Wu L."/>
            <person name="Ma J."/>
        </authorList>
    </citation>
    <scope>NUCLEOTIDE SEQUENCE [LARGE SCALE GENOMIC DNA]</scope>
    <source>
        <strain evidence="4">TISTR 2562</strain>
    </source>
</reference>
<sequence>MAKRRQLEMPSAEALKEIEEGFARETSPGPGTGLRPPIADVVADAALRNDPLPQAQREALAKDKADARLMREAREKGLVAVEIPVHEITADALTRDRMALDDEEMSELVSSISAHGLRLPIEVFEPTNPEAAGKYALISGFRRLAAVRRLNDYSGGERHRTIQAFIRQPGSIAEALVSMVEENEIRVGLSQYERGRTAAIAFHDGVFASLEEAVNTLFTSASKAKRSKIRSFALVHEELGDMLRFATALSERQCLRIAAALRANLGEDLRDELEGHQPETAEQEWELIEPIVTRAEGQADPARGGRPRKVSKVVRSPRVPLANGRSMERVETPDGFAIRLYGNVDTVLVDQVMDHIRYLLEEV</sequence>
<feature type="region of interest" description="Disordered" evidence="1">
    <location>
        <begin position="1"/>
        <end position="37"/>
    </location>
</feature>
<proteinExistence type="predicted"/>
<protein>
    <submittedName>
        <fullName evidence="3">ParB/RepB/Spo0J family partition protein</fullName>
    </submittedName>
</protein>
<keyword evidence="4" id="KW-1185">Reference proteome</keyword>
<evidence type="ECO:0000313" key="3">
    <source>
        <dbReference type="EMBL" id="MFD2739609.1"/>
    </source>
</evidence>
<dbReference type="Gene3D" id="3.90.1530.30">
    <property type="match status" value="1"/>
</dbReference>
<dbReference type="SMART" id="SM00470">
    <property type="entry name" value="ParB"/>
    <property type="match status" value="1"/>
</dbReference>
<dbReference type="PANTHER" id="PTHR33375:SF1">
    <property type="entry name" value="CHROMOSOME-PARTITIONING PROTEIN PARB-RELATED"/>
    <property type="match status" value="1"/>
</dbReference>
<dbReference type="EMBL" id="JBHUMP010000005">
    <property type="protein sequence ID" value="MFD2739609.1"/>
    <property type="molecule type" value="Genomic_DNA"/>
</dbReference>
<evidence type="ECO:0000256" key="1">
    <source>
        <dbReference type="SAM" id="MobiDB-lite"/>
    </source>
</evidence>
<dbReference type="InterPro" id="IPR036086">
    <property type="entry name" value="ParB/Sulfiredoxin_sf"/>
</dbReference>
<feature type="domain" description="ParB-like N-terminal" evidence="2">
    <location>
        <begin position="81"/>
        <end position="184"/>
    </location>
</feature>
<organism evidence="3 4">
    <name type="scientific">Sulfitobacter aestuarii</name>
    <dbReference type="NCBI Taxonomy" id="2161676"/>
    <lineage>
        <taxon>Bacteria</taxon>
        <taxon>Pseudomonadati</taxon>
        <taxon>Pseudomonadota</taxon>
        <taxon>Alphaproteobacteria</taxon>
        <taxon>Rhodobacterales</taxon>
        <taxon>Roseobacteraceae</taxon>
        <taxon>Sulfitobacter</taxon>
    </lineage>
</organism>
<dbReference type="InterPro" id="IPR050336">
    <property type="entry name" value="Chromosome_partition/occlusion"/>
</dbReference>
<dbReference type="InterPro" id="IPR003115">
    <property type="entry name" value="ParB_N"/>
</dbReference>
<evidence type="ECO:0000259" key="2">
    <source>
        <dbReference type="SMART" id="SM00470"/>
    </source>
</evidence>
<dbReference type="RefSeq" id="WP_386373393.1">
    <property type="nucleotide sequence ID" value="NZ_JBHUMP010000005.1"/>
</dbReference>
<gene>
    <name evidence="3" type="ORF">ACFSUD_08520</name>
</gene>
<dbReference type="CDD" id="cd16405">
    <property type="entry name" value="RepB_like_N"/>
    <property type="match status" value="1"/>
</dbReference>
<evidence type="ECO:0000313" key="4">
    <source>
        <dbReference type="Proteomes" id="UP001597474"/>
    </source>
</evidence>
<name>A0ABW5U1C9_9RHOB</name>
<dbReference type="InterPro" id="IPR037972">
    <property type="entry name" value="RepB_N"/>
</dbReference>
<dbReference type="PANTHER" id="PTHR33375">
    <property type="entry name" value="CHROMOSOME-PARTITIONING PROTEIN PARB-RELATED"/>
    <property type="match status" value="1"/>
</dbReference>
<accession>A0ABW5U1C9</accession>